<name>A0ACB7YAC1_9ERIC</name>
<evidence type="ECO:0000313" key="1">
    <source>
        <dbReference type="EMBL" id="KAH7850336.1"/>
    </source>
</evidence>
<accession>A0ACB7YAC1</accession>
<keyword evidence="2" id="KW-1185">Reference proteome</keyword>
<dbReference type="Proteomes" id="UP000828048">
    <property type="component" value="Chromosome 7"/>
</dbReference>
<comment type="caution">
    <text evidence="1">The sequence shown here is derived from an EMBL/GenBank/DDBJ whole genome shotgun (WGS) entry which is preliminary data.</text>
</comment>
<gene>
    <name evidence="1" type="ORF">Vadar_031206</name>
</gene>
<protein>
    <submittedName>
        <fullName evidence="1">Uncharacterized protein</fullName>
    </submittedName>
</protein>
<organism evidence="1 2">
    <name type="scientific">Vaccinium darrowii</name>
    <dbReference type="NCBI Taxonomy" id="229202"/>
    <lineage>
        <taxon>Eukaryota</taxon>
        <taxon>Viridiplantae</taxon>
        <taxon>Streptophyta</taxon>
        <taxon>Embryophyta</taxon>
        <taxon>Tracheophyta</taxon>
        <taxon>Spermatophyta</taxon>
        <taxon>Magnoliopsida</taxon>
        <taxon>eudicotyledons</taxon>
        <taxon>Gunneridae</taxon>
        <taxon>Pentapetalae</taxon>
        <taxon>asterids</taxon>
        <taxon>Ericales</taxon>
        <taxon>Ericaceae</taxon>
        <taxon>Vaccinioideae</taxon>
        <taxon>Vaccinieae</taxon>
        <taxon>Vaccinium</taxon>
    </lineage>
</organism>
<evidence type="ECO:0000313" key="2">
    <source>
        <dbReference type="Proteomes" id="UP000828048"/>
    </source>
</evidence>
<reference evidence="1 2" key="1">
    <citation type="journal article" date="2021" name="Hortic Res">
        <title>High-quality reference genome and annotation aids understanding of berry development for evergreen blueberry (Vaccinium darrowii).</title>
        <authorList>
            <person name="Yu J."/>
            <person name="Hulse-Kemp A.M."/>
            <person name="Babiker E."/>
            <person name="Staton M."/>
        </authorList>
    </citation>
    <scope>NUCLEOTIDE SEQUENCE [LARGE SCALE GENOMIC DNA]</scope>
    <source>
        <strain evidence="2">cv. NJ 8807/NJ 8810</strain>
        <tissue evidence="1">Young leaf</tissue>
    </source>
</reference>
<sequence>MILNDSDSDDDLEFIAIAAMEVERLEAESSRRSKQRRTVIQRGHLAGQQRLFLDYFADQPVFPPNVFRRRFRMRRSLFLRIHSEDERDENLPLDYEQSDQVPIAQPSHENRIELTEFLHRHRRIRDRGTHSQLQSDLVKHLWALYSQS</sequence>
<proteinExistence type="predicted"/>
<dbReference type="EMBL" id="CM037157">
    <property type="protein sequence ID" value="KAH7850336.1"/>
    <property type="molecule type" value="Genomic_DNA"/>
</dbReference>